<dbReference type="Pfam" id="PF17802">
    <property type="entry name" value="SpaA"/>
    <property type="match status" value="1"/>
</dbReference>
<dbReference type="InterPro" id="IPR041033">
    <property type="entry name" value="SpaA_PFL_dom_1"/>
</dbReference>
<dbReference type="InterPro" id="IPR013783">
    <property type="entry name" value="Ig-like_fold"/>
</dbReference>
<dbReference type="Gene3D" id="2.60.40.10">
    <property type="entry name" value="Immunoglobulins"/>
    <property type="match status" value="1"/>
</dbReference>
<evidence type="ECO:0000256" key="2">
    <source>
        <dbReference type="SAM" id="SignalP"/>
    </source>
</evidence>
<gene>
    <name evidence="4" type="ORF">GFD21_03955</name>
</gene>
<dbReference type="GO" id="GO:0005975">
    <property type="term" value="P:carbohydrate metabolic process"/>
    <property type="evidence" value="ECO:0007669"/>
    <property type="project" value="UniProtKB-ARBA"/>
</dbReference>
<dbReference type="Proteomes" id="UP000483293">
    <property type="component" value="Unassembled WGS sequence"/>
</dbReference>
<accession>A0A6L9SR27</accession>
<keyword evidence="5" id="KW-1185">Reference proteome</keyword>
<proteinExistence type="predicted"/>
<sequence length="407" mass="42101">MKLRKLFAGVAAAATLFGGLALGASTATAAEADISGTTITVTASDANQFYTKPFDAANPQNNLREFKYVELAKYVSDGNSGVELQGLVDGAEGVDAAFTAAGYSDATKGDYLTKWDWLGNTTLTAAQTTGFVNELKGLATADTTPTASADGKTQTFTFGEGGLYLIVDQSGQVIVEENENHKLVWDGNAPILAGTAIANADPAVGNAEGTILAGVVDLKSNHEDTQKADPVVFTKTDKTRTNGLDGAVFNVYEVVDGKASDAPVAFVKTGDGVYRLPNTNETGTTVTDLTTANAKGKFQLLGLKRGATYKVAEKTAPKGYNGNFKGEFTFTVDKDGHVTGFTADALKLAAQDAKTGAITVVNVKNIIELPKTGAAGIALFVALAALLGGAAATVFAKSRSVKRSINA</sequence>
<name>A0A6L9SR27_9BIFI</name>
<feature type="chain" id="PRO_5026968754" evidence="2">
    <location>
        <begin position="30"/>
        <end position="407"/>
    </location>
</feature>
<dbReference type="EMBL" id="WHZV01000002">
    <property type="protein sequence ID" value="NEG54944.1"/>
    <property type="molecule type" value="Genomic_DNA"/>
</dbReference>
<evidence type="ECO:0000256" key="1">
    <source>
        <dbReference type="SAM" id="Phobius"/>
    </source>
</evidence>
<feature type="signal peptide" evidence="2">
    <location>
        <begin position="1"/>
        <end position="29"/>
    </location>
</feature>
<evidence type="ECO:0000313" key="4">
    <source>
        <dbReference type="EMBL" id="NEG54944.1"/>
    </source>
</evidence>
<reference evidence="4 5" key="1">
    <citation type="submission" date="2019-10" db="EMBL/GenBank/DDBJ databases">
        <title>Bifidobacterium from non-human primates.</title>
        <authorList>
            <person name="Modesto M."/>
        </authorList>
    </citation>
    <scope>NUCLEOTIDE SEQUENCE [LARGE SCALE GENOMIC DNA]</scope>
    <source>
        <strain evidence="4 5">SMA15</strain>
    </source>
</reference>
<evidence type="ECO:0000313" key="5">
    <source>
        <dbReference type="Proteomes" id="UP000483293"/>
    </source>
</evidence>
<keyword evidence="2" id="KW-0732">Signal</keyword>
<dbReference type="RefSeq" id="WP_163196651.1">
    <property type="nucleotide sequence ID" value="NZ_WHZV01000002.1"/>
</dbReference>
<keyword evidence="1" id="KW-0812">Transmembrane</keyword>
<protein>
    <submittedName>
        <fullName evidence="4">LPXTG cell wall anchor domain-containing protein</fullName>
    </submittedName>
</protein>
<feature type="transmembrane region" description="Helical" evidence="1">
    <location>
        <begin position="374"/>
        <end position="396"/>
    </location>
</feature>
<organism evidence="4 5">
    <name type="scientific">Bifidobacterium platyrrhinorum</name>
    <dbReference type="NCBI Taxonomy" id="2661628"/>
    <lineage>
        <taxon>Bacteria</taxon>
        <taxon>Bacillati</taxon>
        <taxon>Actinomycetota</taxon>
        <taxon>Actinomycetes</taxon>
        <taxon>Bifidobacteriales</taxon>
        <taxon>Bifidobacteriaceae</taxon>
        <taxon>Bifidobacterium</taxon>
    </lineage>
</organism>
<feature type="domain" description="SpaA-like prealbumin fold" evidence="3">
    <location>
        <begin position="231"/>
        <end position="338"/>
    </location>
</feature>
<keyword evidence="1" id="KW-0472">Membrane</keyword>
<dbReference type="AlphaFoldDB" id="A0A6L9SR27"/>
<comment type="caution">
    <text evidence="4">The sequence shown here is derived from an EMBL/GenBank/DDBJ whole genome shotgun (WGS) entry which is preliminary data.</text>
</comment>
<keyword evidence="1" id="KW-1133">Transmembrane helix</keyword>
<dbReference type="NCBIfam" id="TIGR01167">
    <property type="entry name" value="LPXTG_anchor"/>
    <property type="match status" value="1"/>
</dbReference>
<evidence type="ECO:0000259" key="3">
    <source>
        <dbReference type="Pfam" id="PF17802"/>
    </source>
</evidence>